<dbReference type="InterPro" id="IPR013216">
    <property type="entry name" value="Methyltransf_11"/>
</dbReference>
<dbReference type="OrthoDB" id="16816at2759"/>
<name>A0A9P0GI34_9CUCU</name>
<dbReference type="GO" id="GO:0032981">
    <property type="term" value="P:mitochondrial respiratory chain complex I assembly"/>
    <property type="evidence" value="ECO:0007669"/>
    <property type="project" value="TreeGrafter"/>
</dbReference>
<reference evidence="7" key="1">
    <citation type="submission" date="2022-01" db="EMBL/GenBank/DDBJ databases">
        <authorList>
            <person name="King R."/>
        </authorList>
    </citation>
    <scope>NUCLEOTIDE SEQUENCE</scope>
</reference>
<dbReference type="CDD" id="cd02440">
    <property type="entry name" value="AdoMet_MTases"/>
    <property type="match status" value="1"/>
</dbReference>
<protein>
    <recommendedName>
        <fullName evidence="3">Arginine-hydroxylase NDUFAF5, mitochondrial</fullName>
    </recommendedName>
    <alternativeName>
        <fullName evidence="4">NADH dehydrogenase [ubiquinone] 1 alpha subcomplex assembly factor 5</fullName>
    </alternativeName>
    <alternativeName>
        <fullName evidence="5">Putative methyltransferase NDUFAF5</fullName>
    </alternativeName>
</protein>
<keyword evidence="1" id="KW-0489">Methyltransferase</keyword>
<gene>
    <name evidence="7" type="ORF">PSYICH_LOCUS14693</name>
</gene>
<dbReference type="SUPFAM" id="SSF53335">
    <property type="entry name" value="S-adenosyl-L-methionine-dependent methyltransferases"/>
    <property type="match status" value="1"/>
</dbReference>
<dbReference type="InterPro" id="IPR029063">
    <property type="entry name" value="SAM-dependent_MTases_sf"/>
</dbReference>
<evidence type="ECO:0000313" key="7">
    <source>
        <dbReference type="EMBL" id="CAH1114469.1"/>
    </source>
</evidence>
<organism evidence="7 8">
    <name type="scientific">Psylliodes chrysocephalus</name>
    <dbReference type="NCBI Taxonomy" id="3402493"/>
    <lineage>
        <taxon>Eukaryota</taxon>
        <taxon>Metazoa</taxon>
        <taxon>Ecdysozoa</taxon>
        <taxon>Arthropoda</taxon>
        <taxon>Hexapoda</taxon>
        <taxon>Insecta</taxon>
        <taxon>Pterygota</taxon>
        <taxon>Neoptera</taxon>
        <taxon>Endopterygota</taxon>
        <taxon>Coleoptera</taxon>
        <taxon>Polyphaga</taxon>
        <taxon>Cucujiformia</taxon>
        <taxon>Chrysomeloidea</taxon>
        <taxon>Chrysomelidae</taxon>
        <taxon>Galerucinae</taxon>
        <taxon>Alticini</taxon>
        <taxon>Psylliodes</taxon>
    </lineage>
</organism>
<keyword evidence="2" id="KW-0808">Transferase</keyword>
<dbReference type="Gene3D" id="3.40.50.150">
    <property type="entry name" value="Vaccinia Virus protein VP39"/>
    <property type="match status" value="1"/>
</dbReference>
<dbReference type="EMBL" id="OV651820">
    <property type="protein sequence ID" value="CAH1114469.1"/>
    <property type="molecule type" value="Genomic_DNA"/>
</dbReference>
<proteinExistence type="predicted"/>
<dbReference type="GO" id="GO:0032259">
    <property type="term" value="P:methylation"/>
    <property type="evidence" value="ECO:0007669"/>
    <property type="project" value="UniProtKB-KW"/>
</dbReference>
<dbReference type="GO" id="GO:0005739">
    <property type="term" value="C:mitochondrion"/>
    <property type="evidence" value="ECO:0007669"/>
    <property type="project" value="TreeGrafter"/>
</dbReference>
<dbReference type="GO" id="GO:0008757">
    <property type="term" value="F:S-adenosylmethionine-dependent methyltransferase activity"/>
    <property type="evidence" value="ECO:0007669"/>
    <property type="project" value="InterPro"/>
</dbReference>
<sequence>MNCIRSFLITSNPLFSIIGNKKVFLSVKNHSTSSFLCKLDNSLINIFDRKTKRLQRKRAAAAEDVNVYDYLKDEIGFRLADRVFDIKRKFVVAADIGCSRGYVSKHISRDSVEELILCDVSQKNLDTANVQDGIKVRKLILDEEHIEFEANSLDLVISCLSLHWVNDLPMAFKRILESLKEDGVLLASVFGGDTLYELRSSLQLAELERRGGLSPHISPFTEVRDIGSLLTRAGFTMLTIDTDEIVVKYPSIFDLMLDLKGMAESNAALNRSLHLHRDIQFAAGAIYQQLYGNQDPETGKVTIPATFQIINMLGWKPHPKQPKPLERGTGEVSLKDLHKLDEIIKEVKKIKIDDDDKR</sequence>
<dbReference type="PANTHER" id="PTHR13090">
    <property type="entry name" value="ARGININE-HYDROXYLASE NDUFAF5, MITOCHONDRIAL"/>
    <property type="match status" value="1"/>
</dbReference>
<evidence type="ECO:0000256" key="4">
    <source>
        <dbReference type="ARBA" id="ARBA00041833"/>
    </source>
</evidence>
<dbReference type="InterPro" id="IPR050602">
    <property type="entry name" value="Malonyl-ACP_OMT"/>
</dbReference>
<evidence type="ECO:0000259" key="6">
    <source>
        <dbReference type="Pfam" id="PF08241"/>
    </source>
</evidence>
<evidence type="ECO:0000313" key="8">
    <source>
        <dbReference type="Proteomes" id="UP001153636"/>
    </source>
</evidence>
<accession>A0A9P0GI34</accession>
<dbReference type="AlphaFoldDB" id="A0A9P0GI34"/>
<evidence type="ECO:0000256" key="2">
    <source>
        <dbReference type="ARBA" id="ARBA00022679"/>
    </source>
</evidence>
<evidence type="ECO:0000256" key="5">
    <source>
        <dbReference type="ARBA" id="ARBA00042549"/>
    </source>
</evidence>
<dbReference type="Pfam" id="PF08241">
    <property type="entry name" value="Methyltransf_11"/>
    <property type="match status" value="1"/>
</dbReference>
<keyword evidence="8" id="KW-1185">Reference proteome</keyword>
<evidence type="ECO:0000256" key="1">
    <source>
        <dbReference type="ARBA" id="ARBA00022603"/>
    </source>
</evidence>
<feature type="domain" description="Methyltransferase type 11" evidence="6">
    <location>
        <begin position="95"/>
        <end position="186"/>
    </location>
</feature>
<dbReference type="Proteomes" id="UP001153636">
    <property type="component" value="Chromosome 8"/>
</dbReference>
<evidence type="ECO:0000256" key="3">
    <source>
        <dbReference type="ARBA" id="ARBA00040937"/>
    </source>
</evidence>
<dbReference type="PANTHER" id="PTHR13090:SF1">
    <property type="entry name" value="ARGININE-HYDROXYLASE NDUFAF5, MITOCHONDRIAL"/>
    <property type="match status" value="1"/>
</dbReference>